<gene>
    <name evidence="1" type="ORF">BOKJ2_LOCUS9843</name>
</gene>
<keyword evidence="2" id="KW-1185">Reference proteome</keyword>
<organism evidence="1 2">
    <name type="scientific">Bursaphelenchus okinawaensis</name>
    <dbReference type="NCBI Taxonomy" id="465554"/>
    <lineage>
        <taxon>Eukaryota</taxon>
        <taxon>Metazoa</taxon>
        <taxon>Ecdysozoa</taxon>
        <taxon>Nematoda</taxon>
        <taxon>Chromadorea</taxon>
        <taxon>Rhabditida</taxon>
        <taxon>Tylenchina</taxon>
        <taxon>Tylenchomorpha</taxon>
        <taxon>Aphelenchoidea</taxon>
        <taxon>Aphelenchoididae</taxon>
        <taxon>Bursaphelenchus</taxon>
    </lineage>
</organism>
<proteinExistence type="predicted"/>
<accession>A0A811L578</accession>
<dbReference type="EMBL" id="CAJFDH010000005">
    <property type="protein sequence ID" value="CAD5222837.1"/>
    <property type="molecule type" value="Genomic_DNA"/>
</dbReference>
<protein>
    <submittedName>
        <fullName evidence="1">Uncharacterized protein</fullName>
    </submittedName>
</protein>
<dbReference type="EMBL" id="CAJFCW020000005">
    <property type="protein sequence ID" value="CAG9116886.1"/>
    <property type="molecule type" value="Genomic_DNA"/>
</dbReference>
<dbReference type="Proteomes" id="UP000614601">
    <property type="component" value="Unassembled WGS sequence"/>
</dbReference>
<name>A0A811L578_9BILA</name>
<reference evidence="1" key="1">
    <citation type="submission" date="2020-09" db="EMBL/GenBank/DDBJ databases">
        <authorList>
            <person name="Kikuchi T."/>
        </authorList>
    </citation>
    <scope>NUCLEOTIDE SEQUENCE</scope>
    <source>
        <strain evidence="1">SH1</strain>
    </source>
</reference>
<sequence length="143" mass="16714">MVMPNRNALSISPEDTLSDRDQILLQCATGVAYYWHELNCLRPELKDFGIKMLYGFAKVVEMFKIVNVMYYKLLYCGYLRRLGKQEIAESLKKVSDQIFQNLREIVQNKDKIKEYSTFYNIIVSTNKSYVNTAIKCTSFNPLK</sequence>
<comment type="caution">
    <text evidence="1">The sequence shown here is derived from an EMBL/GenBank/DDBJ whole genome shotgun (WGS) entry which is preliminary data.</text>
</comment>
<dbReference type="AlphaFoldDB" id="A0A811L578"/>
<evidence type="ECO:0000313" key="2">
    <source>
        <dbReference type="Proteomes" id="UP000614601"/>
    </source>
</evidence>
<evidence type="ECO:0000313" key="1">
    <source>
        <dbReference type="EMBL" id="CAD5222837.1"/>
    </source>
</evidence>
<dbReference type="Proteomes" id="UP000783686">
    <property type="component" value="Unassembled WGS sequence"/>
</dbReference>